<dbReference type="Proteomes" id="UP000019149">
    <property type="component" value="Unassembled WGS sequence"/>
</dbReference>
<protein>
    <submittedName>
        <fullName evidence="1">Uncharacterized protein</fullName>
    </submittedName>
</protein>
<dbReference type="AlphaFoldDB" id="W6UC02"/>
<dbReference type="KEGG" id="egl:EGR_06239"/>
<accession>W6UC02</accession>
<dbReference type="RefSeq" id="XP_024350119.1">
    <property type="nucleotide sequence ID" value="XM_024495488.1"/>
</dbReference>
<evidence type="ECO:0000313" key="2">
    <source>
        <dbReference type="Proteomes" id="UP000019149"/>
    </source>
</evidence>
<sequence>MWVVLTVRFPQGICKQEMFCDSGVSECTHLGSTLLIFTSLYSTFMLKTINQDGFINQVMEKKHITLVEKISHLLCTKMFVCGIFSLICVKRSMGKSGNNILFCLAYPSSFVFEVLKSPRESLQDPIS</sequence>
<dbReference type="GeneID" id="36341954"/>
<comment type="caution">
    <text evidence="1">The sequence shown here is derived from an EMBL/GenBank/DDBJ whole genome shotgun (WGS) entry which is preliminary data.</text>
</comment>
<keyword evidence="2" id="KW-1185">Reference proteome</keyword>
<organism evidence="1 2">
    <name type="scientific">Echinococcus granulosus</name>
    <name type="common">Hydatid tapeworm</name>
    <dbReference type="NCBI Taxonomy" id="6210"/>
    <lineage>
        <taxon>Eukaryota</taxon>
        <taxon>Metazoa</taxon>
        <taxon>Spiralia</taxon>
        <taxon>Lophotrochozoa</taxon>
        <taxon>Platyhelminthes</taxon>
        <taxon>Cestoda</taxon>
        <taxon>Eucestoda</taxon>
        <taxon>Cyclophyllidea</taxon>
        <taxon>Taeniidae</taxon>
        <taxon>Echinococcus</taxon>
        <taxon>Echinococcus granulosus group</taxon>
    </lineage>
</organism>
<proteinExistence type="predicted"/>
<evidence type="ECO:0000313" key="1">
    <source>
        <dbReference type="EMBL" id="EUB58923.1"/>
    </source>
</evidence>
<dbReference type="EMBL" id="APAU02000053">
    <property type="protein sequence ID" value="EUB58923.1"/>
    <property type="molecule type" value="Genomic_DNA"/>
</dbReference>
<name>W6UC02_ECHGR</name>
<dbReference type="CTD" id="36341954"/>
<reference evidence="1 2" key="1">
    <citation type="journal article" date="2013" name="Nat. Genet.">
        <title>The genome of the hydatid tapeworm Echinococcus granulosus.</title>
        <authorList>
            <person name="Zheng H."/>
            <person name="Zhang W."/>
            <person name="Zhang L."/>
            <person name="Zhang Z."/>
            <person name="Li J."/>
            <person name="Lu G."/>
            <person name="Zhu Y."/>
            <person name="Wang Y."/>
            <person name="Huang Y."/>
            <person name="Liu J."/>
            <person name="Kang H."/>
            <person name="Chen J."/>
            <person name="Wang L."/>
            <person name="Chen A."/>
            <person name="Yu S."/>
            <person name="Gao Z."/>
            <person name="Jin L."/>
            <person name="Gu W."/>
            <person name="Wang Z."/>
            <person name="Zhao L."/>
            <person name="Shi B."/>
            <person name="Wen H."/>
            <person name="Lin R."/>
            <person name="Jones M.K."/>
            <person name="Brejova B."/>
            <person name="Vinar T."/>
            <person name="Zhao G."/>
            <person name="McManus D.P."/>
            <person name="Chen Z."/>
            <person name="Zhou Y."/>
            <person name="Wang S."/>
        </authorList>
    </citation>
    <scope>NUCLEOTIDE SEQUENCE [LARGE SCALE GENOMIC DNA]</scope>
</reference>
<gene>
    <name evidence="1" type="ORF">EGR_06239</name>
</gene>